<protein>
    <submittedName>
        <fullName evidence="2">Uncharacterized protein</fullName>
    </submittedName>
</protein>
<dbReference type="OrthoDB" id="2506225at2759"/>
<sequence>MARPSSMARHTRLSSHDSIKRSALRRKREAEKALIRARESLKIILKAKYPSRRPVQVGDTNSDTALASRDYIYEAPTNRRRGGGHGAPFLRSPLAYCPVATVDEPMLPPTAAAWVLFESPSFGTVQNFDQTSPLDCPIDTLNLATAPMTDSDLTDGLTKWWSELERCWELTLKSQEPVVTPVEPSPFPDFEITPEEFPLLFELLQS</sequence>
<evidence type="ECO:0000256" key="1">
    <source>
        <dbReference type="SAM" id="MobiDB-lite"/>
    </source>
</evidence>
<dbReference type="AlphaFoldDB" id="A0A0L0UVY2"/>
<reference evidence="3" key="1">
    <citation type="submission" date="2014-03" db="EMBL/GenBank/DDBJ databases">
        <title>The Genome Sequence of Puccinia striiformis f. sp. tritici PST-78.</title>
        <authorList>
            <consortium name="The Broad Institute Genome Sequencing Platform"/>
            <person name="Cuomo C."/>
            <person name="Hulbert S."/>
            <person name="Chen X."/>
            <person name="Walker B."/>
            <person name="Young S.K."/>
            <person name="Zeng Q."/>
            <person name="Gargeya S."/>
            <person name="Fitzgerald M."/>
            <person name="Haas B."/>
            <person name="Abouelleil A."/>
            <person name="Alvarado L."/>
            <person name="Arachchi H.M."/>
            <person name="Berlin A.M."/>
            <person name="Chapman S.B."/>
            <person name="Goldberg J."/>
            <person name="Griggs A."/>
            <person name="Gujja S."/>
            <person name="Hansen M."/>
            <person name="Howarth C."/>
            <person name="Imamovic A."/>
            <person name="Larimer J."/>
            <person name="McCowan C."/>
            <person name="Montmayeur A."/>
            <person name="Murphy C."/>
            <person name="Neiman D."/>
            <person name="Pearson M."/>
            <person name="Priest M."/>
            <person name="Roberts A."/>
            <person name="Saif S."/>
            <person name="Shea T."/>
            <person name="Sisk P."/>
            <person name="Sykes S."/>
            <person name="Wortman J."/>
            <person name="Nusbaum C."/>
            <person name="Birren B."/>
        </authorList>
    </citation>
    <scope>NUCLEOTIDE SEQUENCE [LARGE SCALE GENOMIC DNA]</scope>
    <source>
        <strain evidence="3">race PST-78</strain>
    </source>
</reference>
<organism evidence="2 3">
    <name type="scientific">Puccinia striiformis f. sp. tritici PST-78</name>
    <dbReference type="NCBI Taxonomy" id="1165861"/>
    <lineage>
        <taxon>Eukaryota</taxon>
        <taxon>Fungi</taxon>
        <taxon>Dikarya</taxon>
        <taxon>Basidiomycota</taxon>
        <taxon>Pucciniomycotina</taxon>
        <taxon>Pucciniomycetes</taxon>
        <taxon>Pucciniales</taxon>
        <taxon>Pucciniaceae</taxon>
        <taxon>Puccinia</taxon>
    </lineage>
</organism>
<name>A0A0L0UVY2_9BASI</name>
<keyword evidence="3" id="KW-1185">Reference proteome</keyword>
<feature type="region of interest" description="Disordered" evidence="1">
    <location>
        <begin position="1"/>
        <end position="26"/>
    </location>
</feature>
<proteinExistence type="predicted"/>
<accession>A0A0L0UVY2</accession>
<dbReference type="EMBL" id="AJIL01000215">
    <property type="protein sequence ID" value="KNE91207.1"/>
    <property type="molecule type" value="Genomic_DNA"/>
</dbReference>
<dbReference type="Proteomes" id="UP000054564">
    <property type="component" value="Unassembled WGS sequence"/>
</dbReference>
<evidence type="ECO:0000313" key="2">
    <source>
        <dbReference type="EMBL" id="KNE91207.1"/>
    </source>
</evidence>
<evidence type="ECO:0000313" key="3">
    <source>
        <dbReference type="Proteomes" id="UP000054564"/>
    </source>
</evidence>
<comment type="caution">
    <text evidence="2">The sequence shown here is derived from an EMBL/GenBank/DDBJ whole genome shotgun (WGS) entry which is preliminary data.</text>
</comment>
<gene>
    <name evidence="2" type="ORF">PSTG_15371</name>
</gene>